<sequence length="225" mass="23034">MYNANKPTASELPSTGKLLKSTGIAAAIAAGLLVTVVMPAEYGVDPTRVGSVFGLTEMGRIKVSLAAEAQAEEAAEASAATAAPAPAPTTDSTPLAPTADAAAPATAAPGAAPVVTAAQAGTRSDRTVLTLAPDQGAEIKLVMQEGATVRYTWSSSGGRINYDTHADRPGTSYHGYAKGSSERVEDTLTAVFTGSHGWFWRNRTGAPVTITLITEGAYSEVKRVV</sequence>
<organism evidence="2 3">
    <name type="scientific">Brevundimonas subvibrioides</name>
    <dbReference type="NCBI Taxonomy" id="74313"/>
    <lineage>
        <taxon>Bacteria</taxon>
        <taxon>Pseudomonadati</taxon>
        <taxon>Pseudomonadota</taxon>
        <taxon>Alphaproteobacteria</taxon>
        <taxon>Caulobacterales</taxon>
        <taxon>Caulobacteraceae</taxon>
        <taxon>Brevundimonas</taxon>
    </lineage>
</organism>
<dbReference type="EMBL" id="NCEQ01000003">
    <property type="protein sequence ID" value="OYX58060.1"/>
    <property type="molecule type" value="Genomic_DNA"/>
</dbReference>
<evidence type="ECO:0000256" key="1">
    <source>
        <dbReference type="SAM" id="MobiDB-lite"/>
    </source>
</evidence>
<keyword evidence="2" id="KW-0472">Membrane</keyword>
<dbReference type="Proteomes" id="UP000216147">
    <property type="component" value="Unassembled WGS sequence"/>
</dbReference>
<reference evidence="2 3" key="1">
    <citation type="submission" date="2017-03" db="EMBL/GenBank/DDBJ databases">
        <title>Lifting the veil on microbial sulfur biogeochemistry in mining wastewaters.</title>
        <authorList>
            <person name="Kantor R.S."/>
            <person name="Colenbrander Nelson T."/>
            <person name="Marshall S."/>
            <person name="Bennett D."/>
            <person name="Apte S."/>
            <person name="Camacho D."/>
            <person name="Thomas B.C."/>
            <person name="Warren L.A."/>
            <person name="Banfield J.F."/>
        </authorList>
    </citation>
    <scope>NUCLEOTIDE SEQUENCE [LARGE SCALE GENOMIC DNA]</scope>
    <source>
        <strain evidence="2">32-68-21</strain>
    </source>
</reference>
<dbReference type="AlphaFoldDB" id="A0A258HM49"/>
<keyword evidence="2" id="KW-0812">Transmembrane</keyword>
<feature type="region of interest" description="Disordered" evidence="1">
    <location>
        <begin position="76"/>
        <end position="108"/>
    </location>
</feature>
<proteinExistence type="predicted"/>
<evidence type="ECO:0000313" key="3">
    <source>
        <dbReference type="Proteomes" id="UP000216147"/>
    </source>
</evidence>
<evidence type="ECO:0000313" key="2">
    <source>
        <dbReference type="EMBL" id="OYX58060.1"/>
    </source>
</evidence>
<protein>
    <submittedName>
        <fullName evidence="2">Transmembrane anchor protein</fullName>
    </submittedName>
</protein>
<gene>
    <name evidence="2" type="ORF">B7Y86_03345</name>
</gene>
<name>A0A258HM49_9CAUL</name>
<accession>A0A258HM49</accession>
<comment type="caution">
    <text evidence="2">The sequence shown here is derived from an EMBL/GenBank/DDBJ whole genome shotgun (WGS) entry which is preliminary data.</text>
</comment>